<dbReference type="Proteomes" id="UP001497457">
    <property type="component" value="Chromosome 9rd"/>
</dbReference>
<evidence type="ECO:0000313" key="2">
    <source>
        <dbReference type="EMBL" id="CAL5094105.1"/>
    </source>
</evidence>
<evidence type="ECO:0000313" key="3">
    <source>
        <dbReference type="Proteomes" id="UP001497457"/>
    </source>
</evidence>
<evidence type="ECO:0000256" key="1">
    <source>
        <dbReference type="SAM" id="MobiDB-lite"/>
    </source>
</evidence>
<name>A0ABC9GIB3_9POAL</name>
<organism evidence="2 3">
    <name type="scientific">Urochloa decumbens</name>
    <dbReference type="NCBI Taxonomy" id="240449"/>
    <lineage>
        <taxon>Eukaryota</taxon>
        <taxon>Viridiplantae</taxon>
        <taxon>Streptophyta</taxon>
        <taxon>Embryophyta</taxon>
        <taxon>Tracheophyta</taxon>
        <taxon>Spermatophyta</taxon>
        <taxon>Magnoliopsida</taxon>
        <taxon>Liliopsida</taxon>
        <taxon>Poales</taxon>
        <taxon>Poaceae</taxon>
        <taxon>PACMAD clade</taxon>
        <taxon>Panicoideae</taxon>
        <taxon>Panicodae</taxon>
        <taxon>Paniceae</taxon>
        <taxon>Melinidinae</taxon>
        <taxon>Urochloa</taxon>
    </lineage>
</organism>
<reference evidence="2" key="1">
    <citation type="submission" date="2024-10" db="EMBL/GenBank/DDBJ databases">
        <authorList>
            <person name="Ryan C."/>
        </authorList>
    </citation>
    <scope>NUCLEOTIDE SEQUENCE [LARGE SCALE GENOMIC DNA]</scope>
</reference>
<gene>
    <name evidence="2" type="ORF">URODEC1_LOCUS115693</name>
</gene>
<dbReference type="AlphaFoldDB" id="A0ABC9GIB3"/>
<accession>A0ABC9GIB3</accession>
<keyword evidence="3" id="KW-1185">Reference proteome</keyword>
<proteinExistence type="predicted"/>
<dbReference type="EMBL" id="OZ075119">
    <property type="protein sequence ID" value="CAL5094105.1"/>
    <property type="molecule type" value="Genomic_DNA"/>
</dbReference>
<feature type="region of interest" description="Disordered" evidence="1">
    <location>
        <begin position="138"/>
        <end position="159"/>
    </location>
</feature>
<protein>
    <submittedName>
        <fullName evidence="2">Uncharacterized protein</fullName>
    </submittedName>
</protein>
<sequence length="222" mass="24711">MAVHCSMELEDIHWWLPHKILEDIDIANPEELRIMAVVEELATHLSAVLGSTNIRVQCHTLPPKSLDDSYMPQCPAQLQLIGLQSWGHVTSYGNLPSSRAAQQPLLSTGSLPRVAPARPPLVGVVLPLTMRRGIGTGVFFPRTREPNHHTSRGTKPLRNDRAESYHGKQLCQRKQCQHGEEGKARRQLGHHAHAMSASEMKNMSTAPFCGQDNLSLPQGWIY</sequence>